<gene>
    <name evidence="1" type="ORF">RHMOL_Rhmol06G0082900</name>
</gene>
<dbReference type="Proteomes" id="UP001062846">
    <property type="component" value="Chromosome 6"/>
</dbReference>
<name>A0ACC0NAX4_RHOML</name>
<keyword evidence="2" id="KW-1185">Reference proteome</keyword>
<comment type="caution">
    <text evidence="1">The sequence shown here is derived from an EMBL/GenBank/DDBJ whole genome shotgun (WGS) entry which is preliminary data.</text>
</comment>
<sequence length="193" mass="21829">MSSICFYRGERGVSTNYQQEKRNLTRWPVFVSRILKTTTTSLFRCGKLDLILGPTDFRGSMVQYCYAHWGCASSQIPYRLSVLPYIGGHSLDEFQSICSTYMPLGKYDFGLIVGTFVFSSRERAHDGLGFYGKSMHRSSFAPSLLKNLRQLHRMPSVAEGESTGFLCLVSFKGDGPHQNNQSRSMTGNHHLYL</sequence>
<accession>A0ACC0NAX4</accession>
<proteinExistence type="predicted"/>
<dbReference type="EMBL" id="CM046393">
    <property type="protein sequence ID" value="KAI8550156.1"/>
    <property type="molecule type" value="Genomic_DNA"/>
</dbReference>
<evidence type="ECO:0000313" key="1">
    <source>
        <dbReference type="EMBL" id="KAI8550156.1"/>
    </source>
</evidence>
<organism evidence="1 2">
    <name type="scientific">Rhododendron molle</name>
    <name type="common">Chinese azalea</name>
    <name type="synonym">Azalea mollis</name>
    <dbReference type="NCBI Taxonomy" id="49168"/>
    <lineage>
        <taxon>Eukaryota</taxon>
        <taxon>Viridiplantae</taxon>
        <taxon>Streptophyta</taxon>
        <taxon>Embryophyta</taxon>
        <taxon>Tracheophyta</taxon>
        <taxon>Spermatophyta</taxon>
        <taxon>Magnoliopsida</taxon>
        <taxon>eudicotyledons</taxon>
        <taxon>Gunneridae</taxon>
        <taxon>Pentapetalae</taxon>
        <taxon>asterids</taxon>
        <taxon>Ericales</taxon>
        <taxon>Ericaceae</taxon>
        <taxon>Ericoideae</taxon>
        <taxon>Rhodoreae</taxon>
        <taxon>Rhododendron</taxon>
    </lineage>
</organism>
<reference evidence="1" key="1">
    <citation type="submission" date="2022-02" db="EMBL/GenBank/DDBJ databases">
        <title>Plant Genome Project.</title>
        <authorList>
            <person name="Zhang R.-G."/>
        </authorList>
    </citation>
    <scope>NUCLEOTIDE SEQUENCE</scope>
    <source>
        <strain evidence="1">AT1</strain>
    </source>
</reference>
<protein>
    <submittedName>
        <fullName evidence="1">Uncharacterized protein</fullName>
    </submittedName>
</protein>
<evidence type="ECO:0000313" key="2">
    <source>
        <dbReference type="Proteomes" id="UP001062846"/>
    </source>
</evidence>